<keyword evidence="3" id="KW-1185">Reference proteome</keyword>
<sequence length="218" mass="24352">MQKQGHLSCLVSLEGGEPLHTTREGQLGLLENNSIKTHRPEPPLSSGRQPGAGVRKQIDKTLLRSRTVGRQRDGYARYQDDDAHHRWSKQGGSGAGPAPQTLQRLPTRLRRRARERDRRLAEQMRVCGRVSTASWPNGTCRYPSLHLVLCCAVLCCAVLRRGFQGAIITPTRTDSSANELDKNTYASAPPNKQGLGWPRVPLMHAQYGRDVCLAIWWN</sequence>
<feature type="compositionally biased region" description="Basic and acidic residues" evidence="1">
    <location>
        <begin position="70"/>
        <end position="85"/>
    </location>
</feature>
<name>A0AA40K326_9PEZI</name>
<accession>A0AA40K326</accession>
<proteinExistence type="predicted"/>
<evidence type="ECO:0000256" key="1">
    <source>
        <dbReference type="SAM" id="MobiDB-lite"/>
    </source>
</evidence>
<protein>
    <submittedName>
        <fullName evidence="2">Uncharacterized protein</fullName>
    </submittedName>
</protein>
<dbReference type="EMBL" id="JAUKUD010000005">
    <property type="protein sequence ID" value="KAK0744118.1"/>
    <property type="molecule type" value="Genomic_DNA"/>
</dbReference>
<feature type="region of interest" description="Disordered" evidence="1">
    <location>
        <begin position="34"/>
        <end position="110"/>
    </location>
</feature>
<reference evidence="2" key="1">
    <citation type="submission" date="2023-06" db="EMBL/GenBank/DDBJ databases">
        <title>Genome-scale phylogeny and comparative genomics of the fungal order Sordariales.</title>
        <authorList>
            <consortium name="Lawrence Berkeley National Laboratory"/>
            <person name="Hensen N."/>
            <person name="Bonometti L."/>
            <person name="Westerberg I."/>
            <person name="Brannstrom I.O."/>
            <person name="Guillou S."/>
            <person name="Cros-Aarteil S."/>
            <person name="Calhoun S."/>
            <person name="Haridas S."/>
            <person name="Kuo A."/>
            <person name="Mondo S."/>
            <person name="Pangilinan J."/>
            <person name="Riley R."/>
            <person name="LaButti K."/>
            <person name="Andreopoulos B."/>
            <person name="Lipzen A."/>
            <person name="Chen C."/>
            <person name="Yanf M."/>
            <person name="Daum C."/>
            <person name="Ng V."/>
            <person name="Clum A."/>
            <person name="Steindorff A."/>
            <person name="Ohm R."/>
            <person name="Martin F."/>
            <person name="Silar P."/>
            <person name="Natvig D."/>
            <person name="Lalanne C."/>
            <person name="Gautier V."/>
            <person name="Ament-velasquez S.L."/>
            <person name="Kruys A."/>
            <person name="Hutchinson M.I."/>
            <person name="Powell A.J."/>
            <person name="Barry K."/>
            <person name="Miller A.N."/>
            <person name="Grigoriev I.V."/>
            <person name="Debuchy R."/>
            <person name="Gladieux P."/>
            <person name="Thoren M.H."/>
            <person name="Johannesson H."/>
        </authorList>
    </citation>
    <scope>NUCLEOTIDE SEQUENCE</scope>
    <source>
        <strain evidence="2">SMH3187-1</strain>
    </source>
</reference>
<comment type="caution">
    <text evidence="2">The sequence shown here is derived from an EMBL/GenBank/DDBJ whole genome shotgun (WGS) entry which is preliminary data.</text>
</comment>
<evidence type="ECO:0000313" key="3">
    <source>
        <dbReference type="Proteomes" id="UP001172155"/>
    </source>
</evidence>
<organism evidence="2 3">
    <name type="scientific">Schizothecium vesticola</name>
    <dbReference type="NCBI Taxonomy" id="314040"/>
    <lineage>
        <taxon>Eukaryota</taxon>
        <taxon>Fungi</taxon>
        <taxon>Dikarya</taxon>
        <taxon>Ascomycota</taxon>
        <taxon>Pezizomycotina</taxon>
        <taxon>Sordariomycetes</taxon>
        <taxon>Sordariomycetidae</taxon>
        <taxon>Sordariales</taxon>
        <taxon>Schizotheciaceae</taxon>
        <taxon>Schizothecium</taxon>
    </lineage>
</organism>
<evidence type="ECO:0000313" key="2">
    <source>
        <dbReference type="EMBL" id="KAK0744118.1"/>
    </source>
</evidence>
<dbReference type="AlphaFoldDB" id="A0AA40K326"/>
<dbReference type="Proteomes" id="UP001172155">
    <property type="component" value="Unassembled WGS sequence"/>
</dbReference>
<gene>
    <name evidence="2" type="ORF">B0T18DRAFT_416598</name>
</gene>